<dbReference type="InterPro" id="IPR013078">
    <property type="entry name" value="His_Pase_superF_clade-1"/>
</dbReference>
<proteinExistence type="predicted"/>
<dbReference type="InterPro" id="IPR029033">
    <property type="entry name" value="His_PPase_superfam"/>
</dbReference>
<dbReference type="PANTHER" id="PTHR48100">
    <property type="entry name" value="BROAD-SPECIFICITY PHOSPHATASE YOR283W-RELATED"/>
    <property type="match status" value="1"/>
</dbReference>
<dbReference type="Pfam" id="PF00300">
    <property type="entry name" value="His_Phos_1"/>
    <property type="match status" value="1"/>
</dbReference>
<evidence type="ECO:0000313" key="1">
    <source>
        <dbReference type="EMBL" id="SVB30958.1"/>
    </source>
</evidence>
<dbReference type="CDD" id="cd07067">
    <property type="entry name" value="HP_PGM_like"/>
    <property type="match status" value="1"/>
</dbReference>
<dbReference type="Gene3D" id="3.40.50.1240">
    <property type="entry name" value="Phosphoglycerate mutase-like"/>
    <property type="match status" value="1"/>
</dbReference>
<sequence>MNLSYNTAHRAVPLFYLIRHAETDLNASRTIQWPRTPLNTQGQWQANRLAAALRDKHIGRIISSDYLRARETAECLSHGTAAPISIDVRLRERHFGTLRGESWPLSWKQFDSDDFEPPGGESQPNFQNRVKAAWESLEHQIRQTEHSIAIVTHGLVCRTLAQNHLTWSDQSEPPRFSNTSITVIGGAAPCNVIGGPTDDHLKEDYQYAALCTHCP</sequence>
<dbReference type="EMBL" id="UINC01036653">
    <property type="protein sequence ID" value="SVB30958.1"/>
    <property type="molecule type" value="Genomic_DNA"/>
</dbReference>
<accession>A0A382CXS7</accession>
<reference evidence="1" key="1">
    <citation type="submission" date="2018-05" db="EMBL/GenBank/DDBJ databases">
        <authorList>
            <person name="Lanie J.A."/>
            <person name="Ng W.-L."/>
            <person name="Kazmierczak K.M."/>
            <person name="Andrzejewski T.M."/>
            <person name="Davidsen T.M."/>
            <person name="Wayne K.J."/>
            <person name="Tettelin H."/>
            <person name="Glass J.I."/>
            <person name="Rusch D."/>
            <person name="Podicherti R."/>
            <person name="Tsui H.-C.T."/>
            <person name="Winkler M.E."/>
        </authorList>
    </citation>
    <scope>NUCLEOTIDE SEQUENCE</scope>
</reference>
<protein>
    <recommendedName>
        <fullName evidence="2">Histidine phosphatase family protein</fullName>
    </recommendedName>
</protein>
<dbReference type="SMART" id="SM00855">
    <property type="entry name" value="PGAM"/>
    <property type="match status" value="1"/>
</dbReference>
<dbReference type="InterPro" id="IPR050275">
    <property type="entry name" value="PGM_Phosphatase"/>
</dbReference>
<organism evidence="1">
    <name type="scientific">marine metagenome</name>
    <dbReference type="NCBI Taxonomy" id="408172"/>
    <lineage>
        <taxon>unclassified sequences</taxon>
        <taxon>metagenomes</taxon>
        <taxon>ecological metagenomes</taxon>
    </lineage>
</organism>
<dbReference type="SUPFAM" id="SSF53254">
    <property type="entry name" value="Phosphoglycerate mutase-like"/>
    <property type="match status" value="1"/>
</dbReference>
<dbReference type="AlphaFoldDB" id="A0A382CXS7"/>
<name>A0A382CXS7_9ZZZZ</name>
<dbReference type="GO" id="GO:0016791">
    <property type="term" value="F:phosphatase activity"/>
    <property type="evidence" value="ECO:0007669"/>
    <property type="project" value="TreeGrafter"/>
</dbReference>
<dbReference type="GO" id="GO:0005737">
    <property type="term" value="C:cytoplasm"/>
    <property type="evidence" value="ECO:0007669"/>
    <property type="project" value="TreeGrafter"/>
</dbReference>
<dbReference type="PANTHER" id="PTHR48100:SF1">
    <property type="entry name" value="HISTIDINE PHOSPHATASE FAMILY PROTEIN-RELATED"/>
    <property type="match status" value="1"/>
</dbReference>
<evidence type="ECO:0008006" key="2">
    <source>
        <dbReference type="Google" id="ProtNLM"/>
    </source>
</evidence>
<gene>
    <name evidence="1" type="ORF">METZ01_LOCUS183812</name>
</gene>